<protein>
    <submittedName>
        <fullName evidence="3">EAL domain-containing protein</fullName>
    </submittedName>
</protein>
<evidence type="ECO:0000313" key="4">
    <source>
        <dbReference type="Proteomes" id="UP000445582"/>
    </source>
</evidence>
<dbReference type="PANTHER" id="PTHR33121">
    <property type="entry name" value="CYCLIC DI-GMP PHOSPHODIESTERASE PDEF"/>
    <property type="match status" value="1"/>
</dbReference>
<reference evidence="3 4" key="1">
    <citation type="submission" date="2019-12" db="EMBL/GenBank/DDBJ databases">
        <title>Genomic-based taxomic classification of the family Erythrobacteraceae.</title>
        <authorList>
            <person name="Xu L."/>
        </authorList>
    </citation>
    <scope>NUCLEOTIDE SEQUENCE [LARGE SCALE GENOMIC DNA]</scope>
    <source>
        <strain evidence="3 4">MCCC 1A09965</strain>
    </source>
</reference>
<evidence type="ECO:0000256" key="1">
    <source>
        <dbReference type="SAM" id="Phobius"/>
    </source>
</evidence>
<dbReference type="InterPro" id="IPR043128">
    <property type="entry name" value="Rev_trsase/Diguanyl_cyclase"/>
</dbReference>
<dbReference type="InterPro" id="IPR035919">
    <property type="entry name" value="EAL_sf"/>
</dbReference>
<feature type="transmembrane region" description="Helical" evidence="1">
    <location>
        <begin position="301"/>
        <end position="320"/>
    </location>
</feature>
<evidence type="ECO:0000313" key="3">
    <source>
        <dbReference type="EMBL" id="MXO61630.1"/>
    </source>
</evidence>
<dbReference type="Pfam" id="PF00563">
    <property type="entry name" value="EAL"/>
    <property type="match status" value="1"/>
</dbReference>
<keyword evidence="1" id="KW-1133">Transmembrane helix</keyword>
<dbReference type="SMART" id="SM00052">
    <property type="entry name" value="EAL"/>
    <property type="match status" value="1"/>
</dbReference>
<dbReference type="SMART" id="SM01080">
    <property type="entry name" value="CHASE2"/>
    <property type="match status" value="1"/>
</dbReference>
<dbReference type="EMBL" id="WTYN01000001">
    <property type="protein sequence ID" value="MXO61630.1"/>
    <property type="molecule type" value="Genomic_DNA"/>
</dbReference>
<dbReference type="Gene3D" id="3.30.70.270">
    <property type="match status" value="1"/>
</dbReference>
<feature type="transmembrane region" description="Helical" evidence="1">
    <location>
        <begin position="270"/>
        <end position="289"/>
    </location>
</feature>
<dbReference type="Gene3D" id="3.20.20.450">
    <property type="entry name" value="EAL domain"/>
    <property type="match status" value="1"/>
</dbReference>
<evidence type="ECO:0000259" key="2">
    <source>
        <dbReference type="PROSITE" id="PS50883"/>
    </source>
</evidence>
<dbReference type="InterPro" id="IPR007890">
    <property type="entry name" value="CHASE2"/>
</dbReference>
<feature type="transmembrane region" description="Helical" evidence="1">
    <location>
        <begin position="17"/>
        <end position="36"/>
    </location>
</feature>
<dbReference type="Pfam" id="PF05226">
    <property type="entry name" value="CHASE2"/>
    <property type="match status" value="1"/>
</dbReference>
<keyword evidence="4" id="KW-1185">Reference proteome</keyword>
<keyword evidence="1" id="KW-0472">Membrane</keyword>
<accession>A0A844YAU7</accession>
<sequence>MAILPQINRLNERARDAVWAAVAAGIFALLGLLGPLDQSIWIYQSIFSDEQMSGDIVFATSRDSLSDPAKPQQRKRLASALDALGESGVDHIYIDVVFDRPSTPEADARLAQAIERLGDRVTLVRRVETYIAGKTWVQTTIEPIAGDTRQVISDRVVNYMGFTWEMPLVLETRAGRFETLPAALADAETSSVRSTLINYDFDPTSMKVIEIDEDIEPATLASLAGKRVLFGNRGAKAAELANIPGLPGVPGSYVSIFAAETLKAGYAKYLPAWLAWAVAFVVLFLITGLWRPATELRRKAYALFALAVPATVLLGTHFHIRVSVASALMTGVWYGGLRLRSRWQRKFALEDDKTGLPTFRAFEKLIAEKGAPSAVIVAKVHGYEEVVKALPPDLHSEYVHNMVERLRVTEKGMAIYATEGRYFSWASAETAPQDIEEHLNGLRALFATPISVGDTELDAGMTFGVDMSGEPNPARRIASAVSAAEKTDEAHRPIIFAEESNQSDALWKLSLQGRIDRALDRGEIYLVYQPKVDISTGQMVGVEALVRWNDPARGQISPAFFIQECERAGRMDHLTQFVLDEAVKAAVLLRGHGIDAKMSVNISATLLRDNRVERMVQQTLREHNLPAHLLVLELTETARILDLDHAVTVLERLRLTGCSISIDDFGVGAANLEVIYKLPLDELKIDREFVANVQNPKAAAVIGSMIAFGKAAGIVVIAEGAEDAQTIRNLADLGCNIIQGYGISRPVELADLLQFQWTTTKPTAKNMV</sequence>
<proteinExistence type="predicted"/>
<dbReference type="PROSITE" id="PS50883">
    <property type="entry name" value="EAL"/>
    <property type="match status" value="1"/>
</dbReference>
<dbReference type="OrthoDB" id="7462471at2"/>
<dbReference type="InterPro" id="IPR050706">
    <property type="entry name" value="Cyclic-di-GMP_PDE-like"/>
</dbReference>
<name>A0A844YAU7_9SPHN</name>
<feature type="domain" description="EAL" evidence="2">
    <location>
        <begin position="508"/>
        <end position="760"/>
    </location>
</feature>
<dbReference type="AlphaFoldDB" id="A0A844YAU7"/>
<dbReference type="PANTHER" id="PTHR33121:SF79">
    <property type="entry name" value="CYCLIC DI-GMP PHOSPHODIESTERASE PDED-RELATED"/>
    <property type="match status" value="1"/>
</dbReference>
<keyword evidence="1" id="KW-0812">Transmembrane</keyword>
<dbReference type="SUPFAM" id="SSF141868">
    <property type="entry name" value="EAL domain-like"/>
    <property type="match status" value="1"/>
</dbReference>
<dbReference type="CDD" id="cd01948">
    <property type="entry name" value="EAL"/>
    <property type="match status" value="1"/>
</dbReference>
<dbReference type="RefSeq" id="WP_160670247.1">
    <property type="nucleotide sequence ID" value="NZ_WTYN01000001.1"/>
</dbReference>
<dbReference type="Proteomes" id="UP000445582">
    <property type="component" value="Unassembled WGS sequence"/>
</dbReference>
<organism evidence="3 4">
    <name type="scientific">Qipengyuania oceanensis</name>
    <dbReference type="NCBI Taxonomy" id="1463597"/>
    <lineage>
        <taxon>Bacteria</taxon>
        <taxon>Pseudomonadati</taxon>
        <taxon>Pseudomonadota</taxon>
        <taxon>Alphaproteobacteria</taxon>
        <taxon>Sphingomonadales</taxon>
        <taxon>Erythrobacteraceae</taxon>
        <taxon>Qipengyuania</taxon>
    </lineage>
</organism>
<dbReference type="GO" id="GO:0071111">
    <property type="term" value="F:cyclic-guanylate-specific phosphodiesterase activity"/>
    <property type="evidence" value="ECO:0007669"/>
    <property type="project" value="InterPro"/>
</dbReference>
<dbReference type="InterPro" id="IPR001633">
    <property type="entry name" value="EAL_dom"/>
</dbReference>
<gene>
    <name evidence="3" type="ORF">GRI48_01265</name>
</gene>
<comment type="caution">
    <text evidence="3">The sequence shown here is derived from an EMBL/GenBank/DDBJ whole genome shotgun (WGS) entry which is preliminary data.</text>
</comment>